<dbReference type="BioCyc" id="AURANTIMONAS:SI859A1_01253-MONOMER"/>
<comment type="caution">
    <text evidence="3">The sequence shown here is derived from an EMBL/GenBank/DDBJ whole genome shotgun (WGS) entry which is preliminary data.</text>
</comment>
<evidence type="ECO:0000313" key="4">
    <source>
        <dbReference type="Proteomes" id="UP000000321"/>
    </source>
</evidence>
<dbReference type="AlphaFoldDB" id="Q1YJ67"/>
<evidence type="ECO:0008006" key="5">
    <source>
        <dbReference type="Google" id="ProtNLM"/>
    </source>
</evidence>
<feature type="signal peptide" evidence="2">
    <location>
        <begin position="1"/>
        <end position="19"/>
    </location>
</feature>
<feature type="region of interest" description="Disordered" evidence="1">
    <location>
        <begin position="47"/>
        <end position="90"/>
    </location>
</feature>
<dbReference type="HOGENOM" id="CLU_1693497_0_0_5"/>
<proteinExistence type="predicted"/>
<sequence>MNGLGGMSLVMAVALSVGACVGAARKGPSGSTATYELRARDHESLVRRREGWRQAGRRANKPARWPGLVSSTGWGGSGGLRRQPQDLGPVARRDLGVEVRHGGSRATLGKPDPVDDRLEGLPVFEVERGDGFGGGTVRHGLSLASQAARRILRTS</sequence>
<dbReference type="Proteomes" id="UP000000321">
    <property type="component" value="Unassembled WGS sequence"/>
</dbReference>
<keyword evidence="2" id="KW-0732">Signal</keyword>
<name>Q1YJ67_AURMS</name>
<gene>
    <name evidence="3" type="ORF">SI859A1_01253</name>
</gene>
<evidence type="ECO:0000256" key="1">
    <source>
        <dbReference type="SAM" id="MobiDB-lite"/>
    </source>
</evidence>
<organism evidence="3 4">
    <name type="scientific">Aurantimonas manganoxydans (strain ATCC BAA-1229 / DSM 21871 / SI85-9A1)</name>
    <dbReference type="NCBI Taxonomy" id="287752"/>
    <lineage>
        <taxon>Bacteria</taxon>
        <taxon>Pseudomonadati</taxon>
        <taxon>Pseudomonadota</taxon>
        <taxon>Alphaproteobacteria</taxon>
        <taxon>Hyphomicrobiales</taxon>
        <taxon>Aurantimonadaceae</taxon>
        <taxon>Aurantimonas</taxon>
    </lineage>
</organism>
<dbReference type="EMBL" id="AAPJ01000003">
    <property type="protein sequence ID" value="EAS49900.1"/>
    <property type="molecule type" value="Genomic_DNA"/>
</dbReference>
<keyword evidence="4" id="KW-1185">Reference proteome</keyword>
<evidence type="ECO:0000313" key="3">
    <source>
        <dbReference type="EMBL" id="EAS49900.1"/>
    </source>
</evidence>
<reference evidence="3 4" key="1">
    <citation type="journal article" date="2008" name="Appl. Environ. Microbiol.">
        <title>Genomic insights into Mn(II) oxidation by the marine alphaproteobacterium Aurantimonas sp. strain SI85-9A1.</title>
        <authorList>
            <person name="Dick G.J."/>
            <person name="Podell S."/>
            <person name="Johnson H.A."/>
            <person name="Rivera-Espinoza Y."/>
            <person name="Bernier-Latmani R."/>
            <person name="McCarthy J.K."/>
            <person name="Torpey J.W."/>
            <person name="Clement B.G."/>
            <person name="Gaasterland T."/>
            <person name="Tebo B.M."/>
        </authorList>
    </citation>
    <scope>NUCLEOTIDE SEQUENCE [LARGE SCALE GENOMIC DNA]</scope>
    <source>
        <strain evidence="3 4">SI85-9A1</strain>
    </source>
</reference>
<protein>
    <recommendedName>
        <fullName evidence="5">Lipoprotein</fullName>
    </recommendedName>
</protein>
<evidence type="ECO:0000256" key="2">
    <source>
        <dbReference type="SAM" id="SignalP"/>
    </source>
</evidence>
<accession>Q1YJ67</accession>
<feature type="chain" id="PRO_5004197637" description="Lipoprotein" evidence="2">
    <location>
        <begin position="20"/>
        <end position="155"/>
    </location>
</feature>